<proteinExistence type="predicted"/>
<evidence type="ECO:0008006" key="3">
    <source>
        <dbReference type="Google" id="ProtNLM"/>
    </source>
</evidence>
<comment type="caution">
    <text evidence="1">The sequence shown here is derived from an EMBL/GenBank/DDBJ whole genome shotgun (WGS) entry which is preliminary data.</text>
</comment>
<dbReference type="Proteomes" id="UP000499080">
    <property type="component" value="Unassembled WGS sequence"/>
</dbReference>
<sequence length="200" mass="23063">MFTQMYQGNLINRISNPVQPDNKLFFLFDTVHLIKSVRNNGFNKKKTLGQVLCFPSPDNSSKISLAKLQDLKDIYKTKKLNFIKNAPKLSQKVLYPTSFEKHNVLLALNIFHESNSAALAHGAGEKGKDTMGTKEFIDQFLKWWNIVNVENSEKGKRLKNPFCDPITSKDQMSMVFLNKFYDWLVSWNNKSALLLKKEKN</sequence>
<name>A0A4Y2N0L7_ARAVE</name>
<keyword evidence="2" id="KW-1185">Reference proteome</keyword>
<dbReference type="AlphaFoldDB" id="A0A4Y2N0L7"/>
<dbReference type="OrthoDB" id="6437122at2759"/>
<organism evidence="1 2">
    <name type="scientific">Araneus ventricosus</name>
    <name type="common">Orbweaver spider</name>
    <name type="synonym">Epeira ventricosa</name>
    <dbReference type="NCBI Taxonomy" id="182803"/>
    <lineage>
        <taxon>Eukaryota</taxon>
        <taxon>Metazoa</taxon>
        <taxon>Ecdysozoa</taxon>
        <taxon>Arthropoda</taxon>
        <taxon>Chelicerata</taxon>
        <taxon>Arachnida</taxon>
        <taxon>Araneae</taxon>
        <taxon>Araneomorphae</taxon>
        <taxon>Entelegynae</taxon>
        <taxon>Araneoidea</taxon>
        <taxon>Araneidae</taxon>
        <taxon>Araneus</taxon>
    </lineage>
</organism>
<dbReference type="EMBL" id="BGPR01008076">
    <property type="protein sequence ID" value="GBN31406.1"/>
    <property type="molecule type" value="Genomic_DNA"/>
</dbReference>
<protein>
    <recommendedName>
        <fullName evidence="3">Transposable element P transposase</fullName>
    </recommendedName>
</protein>
<evidence type="ECO:0000313" key="1">
    <source>
        <dbReference type="EMBL" id="GBN31406.1"/>
    </source>
</evidence>
<evidence type="ECO:0000313" key="2">
    <source>
        <dbReference type="Proteomes" id="UP000499080"/>
    </source>
</evidence>
<accession>A0A4Y2N0L7</accession>
<gene>
    <name evidence="1" type="ORF">AVEN_105325_1</name>
</gene>
<reference evidence="1 2" key="1">
    <citation type="journal article" date="2019" name="Sci. Rep.">
        <title>Orb-weaving spider Araneus ventricosus genome elucidates the spidroin gene catalogue.</title>
        <authorList>
            <person name="Kono N."/>
            <person name="Nakamura H."/>
            <person name="Ohtoshi R."/>
            <person name="Moran D.A.P."/>
            <person name="Shinohara A."/>
            <person name="Yoshida Y."/>
            <person name="Fujiwara M."/>
            <person name="Mori M."/>
            <person name="Tomita M."/>
            <person name="Arakawa K."/>
        </authorList>
    </citation>
    <scope>NUCLEOTIDE SEQUENCE [LARGE SCALE GENOMIC DNA]</scope>
</reference>